<organism evidence="18 19">
    <name type="scientific">Cutaneotrichosporon cavernicola</name>
    <dbReference type="NCBI Taxonomy" id="279322"/>
    <lineage>
        <taxon>Eukaryota</taxon>
        <taxon>Fungi</taxon>
        <taxon>Dikarya</taxon>
        <taxon>Basidiomycota</taxon>
        <taxon>Agaricomycotina</taxon>
        <taxon>Tremellomycetes</taxon>
        <taxon>Trichosporonales</taxon>
        <taxon>Trichosporonaceae</taxon>
        <taxon>Cutaneotrichosporon</taxon>
    </lineage>
</organism>
<keyword evidence="9" id="KW-0156">Chromatin regulator</keyword>
<evidence type="ECO:0000256" key="7">
    <source>
        <dbReference type="ARBA" id="ARBA00022679"/>
    </source>
</evidence>
<dbReference type="PANTHER" id="PTHR45814">
    <property type="entry name" value="HISTONE-LYSINE N-METHYLTRANSFERASE SETD1"/>
    <property type="match status" value="1"/>
</dbReference>
<feature type="compositionally biased region" description="Low complexity" evidence="15">
    <location>
        <begin position="106"/>
        <end position="119"/>
    </location>
</feature>
<dbReference type="SUPFAM" id="SSF54928">
    <property type="entry name" value="RNA-binding domain, RBD"/>
    <property type="match status" value="2"/>
</dbReference>
<dbReference type="InterPro" id="IPR024636">
    <property type="entry name" value="SET_assoc"/>
</dbReference>
<feature type="compositionally biased region" description="Pro residues" evidence="15">
    <location>
        <begin position="309"/>
        <end position="371"/>
    </location>
</feature>
<dbReference type="SMART" id="SM00317">
    <property type="entry name" value="SET"/>
    <property type="match status" value="1"/>
</dbReference>
<dbReference type="GO" id="GO:0140999">
    <property type="term" value="F:histone H3K4 trimethyltransferase activity"/>
    <property type="evidence" value="ECO:0007669"/>
    <property type="project" value="UniProtKB-EC"/>
</dbReference>
<feature type="compositionally biased region" description="Low complexity" evidence="15">
    <location>
        <begin position="788"/>
        <end position="805"/>
    </location>
</feature>
<dbReference type="InterPro" id="IPR024657">
    <property type="entry name" value="COMPASS_Set1_N-SET"/>
</dbReference>
<dbReference type="SMART" id="SM00508">
    <property type="entry name" value="PostSET"/>
    <property type="match status" value="1"/>
</dbReference>
<evidence type="ECO:0000256" key="12">
    <source>
        <dbReference type="ARBA" id="ARBA00047571"/>
    </source>
</evidence>
<feature type="compositionally biased region" description="Pro residues" evidence="15">
    <location>
        <begin position="84"/>
        <end position="96"/>
    </location>
</feature>
<dbReference type="PROSITE" id="PS50868">
    <property type="entry name" value="POST_SET"/>
    <property type="match status" value="1"/>
</dbReference>
<dbReference type="EMBL" id="AP028212">
    <property type="protein sequence ID" value="BEI88395.1"/>
    <property type="molecule type" value="Genomic_DNA"/>
</dbReference>
<dbReference type="KEGG" id="ccac:CcaHIS019_0111130"/>
<feature type="compositionally biased region" description="Basic residues" evidence="15">
    <location>
        <begin position="950"/>
        <end position="968"/>
    </location>
</feature>
<feature type="domain" description="SET" evidence="16">
    <location>
        <begin position="1211"/>
        <end position="1328"/>
    </location>
</feature>
<dbReference type="InterPro" id="IPR044570">
    <property type="entry name" value="Set1-like"/>
</dbReference>
<evidence type="ECO:0000256" key="6">
    <source>
        <dbReference type="ARBA" id="ARBA00022603"/>
    </source>
</evidence>
<feature type="region of interest" description="Disordered" evidence="15">
    <location>
        <begin position="950"/>
        <end position="983"/>
    </location>
</feature>
<evidence type="ECO:0000256" key="11">
    <source>
        <dbReference type="ARBA" id="ARBA00030093"/>
    </source>
</evidence>
<comment type="subcellular location">
    <subcellularLocation>
        <location evidence="2">Chromosome</location>
    </subcellularLocation>
    <subcellularLocation>
        <location evidence="1">Nucleus</location>
    </subcellularLocation>
</comment>
<evidence type="ECO:0000313" key="18">
    <source>
        <dbReference type="EMBL" id="BEI88395.1"/>
    </source>
</evidence>
<feature type="compositionally biased region" description="Low complexity" evidence="15">
    <location>
        <begin position="10"/>
        <end position="26"/>
    </location>
</feature>
<dbReference type="SUPFAM" id="SSF82199">
    <property type="entry name" value="SET domain"/>
    <property type="match status" value="1"/>
</dbReference>
<dbReference type="RefSeq" id="XP_060453661.1">
    <property type="nucleotide sequence ID" value="XM_060596694.1"/>
</dbReference>
<evidence type="ECO:0000256" key="8">
    <source>
        <dbReference type="ARBA" id="ARBA00022691"/>
    </source>
</evidence>
<dbReference type="InterPro" id="IPR035979">
    <property type="entry name" value="RBD_domain_sf"/>
</dbReference>
<dbReference type="Gene3D" id="3.30.70.330">
    <property type="match status" value="1"/>
</dbReference>
<feature type="region of interest" description="Disordered" evidence="15">
    <location>
        <begin position="677"/>
        <end position="733"/>
    </location>
</feature>
<evidence type="ECO:0000256" key="14">
    <source>
        <dbReference type="ARBA" id="ARBA00049129"/>
    </source>
</evidence>
<dbReference type="Pfam" id="PF11767">
    <property type="entry name" value="SET_assoc"/>
    <property type="match status" value="1"/>
</dbReference>
<dbReference type="Proteomes" id="UP001233271">
    <property type="component" value="Chromosome 1"/>
</dbReference>
<evidence type="ECO:0000256" key="2">
    <source>
        <dbReference type="ARBA" id="ARBA00004286"/>
    </source>
</evidence>
<feature type="compositionally biased region" description="Pro residues" evidence="15">
    <location>
        <begin position="710"/>
        <end position="727"/>
    </location>
</feature>
<evidence type="ECO:0000256" key="10">
    <source>
        <dbReference type="ARBA" id="ARBA00023242"/>
    </source>
</evidence>
<gene>
    <name evidence="18" type="primary">SET1</name>
    <name evidence="18" type="ORF">CcaverHIS019_0111130</name>
</gene>
<dbReference type="PROSITE" id="PS50280">
    <property type="entry name" value="SET"/>
    <property type="match status" value="1"/>
</dbReference>
<proteinExistence type="predicted"/>
<evidence type="ECO:0000259" key="16">
    <source>
        <dbReference type="PROSITE" id="PS50280"/>
    </source>
</evidence>
<feature type="compositionally biased region" description="Basic and acidic residues" evidence="15">
    <location>
        <begin position="120"/>
        <end position="149"/>
    </location>
</feature>
<dbReference type="InterPro" id="IPR046341">
    <property type="entry name" value="SET_dom_sf"/>
</dbReference>
<dbReference type="Pfam" id="PF00856">
    <property type="entry name" value="SET"/>
    <property type="match status" value="1"/>
</dbReference>
<dbReference type="InterPro" id="IPR012677">
    <property type="entry name" value="Nucleotide-bd_a/b_plait_sf"/>
</dbReference>
<feature type="region of interest" description="Disordered" evidence="15">
    <location>
        <begin position="440"/>
        <end position="495"/>
    </location>
</feature>
<dbReference type="GO" id="GO:0032259">
    <property type="term" value="P:methylation"/>
    <property type="evidence" value="ECO:0007669"/>
    <property type="project" value="UniProtKB-KW"/>
</dbReference>
<feature type="compositionally biased region" description="Basic and acidic residues" evidence="15">
    <location>
        <begin position="242"/>
        <end position="284"/>
    </location>
</feature>
<sequence>MAANPPPSGGPSANGANGAASPAPSAISQSSVTSRISFAIPSATPQKAAAKGAPVNLDTRAALPPKPMSATSFKPSTASLPARPARPSPLPWPPPTNGFGGVMRMGSASASPGAGPSTERSTERESRREERGARARSQSREPGEVSPPREKRRRSRSRDRLDDRYRRDRDRSLERDYRDHHRDRDIRDHRRERDRDRDRDWDRDRERDRGYRSDRYRASRSPERRTYDDERPSNHSRSHRSYVRDREHEREREREHERDRRDRDRYARDSRSPVKSPSRTERLRSPVKRRSPSPVNRATSSRPHNVFKPPSPPSAPPPAPPSAPPPAPPTEPLPPPHAPPPPPPDDAPPPPPDGDAPPPPPASTPPPPPPVELRLPSRPLSPQSIPSLGPSSAPSTRHLATPPSGPRALARPAYGPGVVKAANAPPAWGPSAANTVNGSSPAWGSNAVPRGPAGWSAKADAAEPPISSLPPTIPTGPAAAKLPPQHDWKPPPSAFRRPGIGNWLMVLDPADPKNYVKRVDGVINGMEVHARDPRLKIPLEVRERGAGYMKDRKDGLHPLKYEWDEQSPGPKPPPPPTAVLLMSLSPLTTVEQVSKFLRPHGRIKEIDAKMDPRSGMQLGIVWVRFDGPAPGKTGTAHDVAKNVVRICDGQRVGLQSQERVRVVLDGRGLLAEKAVKEEMAKRNAPKPKLPPLPSAPTPAISTPSEGKQTPKPPTLSRPVPRPPPPRGPKFETFGRNFASLNRSLPVDRFQHQPRSGLGAQAVQDFSRDFRGPVHDRDYRRFPRGEHLSPATSGSRSRSRSPSTSDSDSDDDFRRRRADSPRRRARGPARAAVDKKEADEAAVERVRQALAANAKAYIFIEVKSLPTTQSEANVRDHFRAFKPDHVLCNHTGWYVLFGDDQSAYRAQRVLDKTAVQGHRINIDVRTHKGEAAGPAEPEKAAGGWRFLTISKNRKAAPRPSSPKKARRRLSVSYTSSDDDEPRLRKVAKKVETKELEPVLEPESEPLVEEIKVEAVDDGETKIEIEVELEPDSNKKKRAGKAVKVSKTKKARIESPPVAEVKVAAKPQKPKPRKKTVFDKLVAADLLADDEDAYWLAQALAHEGEDIELSDAESDLDEEHPLHHTSGAWRAEGYRKVAATKKSVYLPQRNRATAAASAAAMPGGTAVLATGRTARVEGRRLNIDLESTRKAASASNAEANDVFAFNQLRIRKKQLRFARSAIEGYGLYAMETIQPNEMVCEYVGELCRVAVSEVREQRYMKQGIGSSYLFRIDGDIVCDATFKGSVSRLVNHSCDPNCLAKIISINGVNKIVLYAKRTIHPGEECLYSYNFALETDPALRVPCLCGSEKCTGFLN</sequence>
<accession>A0AA48I7A2</accession>
<feature type="compositionally biased region" description="Polar residues" evidence="15">
    <location>
        <begin position="293"/>
        <end position="303"/>
    </location>
</feature>
<feature type="region of interest" description="Disordered" evidence="15">
    <location>
        <begin position="1"/>
        <end position="424"/>
    </location>
</feature>
<keyword evidence="8" id="KW-0949">S-adenosyl-L-methionine</keyword>
<evidence type="ECO:0000256" key="9">
    <source>
        <dbReference type="ARBA" id="ARBA00022853"/>
    </source>
</evidence>
<dbReference type="CDD" id="cd12303">
    <property type="entry name" value="RRM_spSet1p_like"/>
    <property type="match status" value="1"/>
</dbReference>
<keyword evidence="7" id="KW-0808">Transferase</keyword>
<evidence type="ECO:0000256" key="15">
    <source>
        <dbReference type="SAM" id="MobiDB-lite"/>
    </source>
</evidence>
<evidence type="ECO:0000256" key="5">
    <source>
        <dbReference type="ARBA" id="ARBA00022454"/>
    </source>
</evidence>
<dbReference type="GO" id="GO:0003676">
    <property type="term" value="F:nucleic acid binding"/>
    <property type="evidence" value="ECO:0007669"/>
    <property type="project" value="InterPro"/>
</dbReference>
<dbReference type="InterPro" id="IPR001214">
    <property type="entry name" value="SET_dom"/>
</dbReference>
<feature type="compositionally biased region" description="Polar residues" evidence="15">
    <location>
        <begin position="27"/>
        <end position="36"/>
    </location>
</feature>
<dbReference type="GO" id="GO:0005694">
    <property type="term" value="C:chromosome"/>
    <property type="evidence" value="ECO:0007669"/>
    <property type="project" value="UniProtKB-SubCell"/>
</dbReference>
<dbReference type="GeneID" id="85492266"/>
<dbReference type="Pfam" id="PF11764">
    <property type="entry name" value="N-SET"/>
    <property type="match status" value="1"/>
</dbReference>
<evidence type="ECO:0000259" key="17">
    <source>
        <dbReference type="PROSITE" id="PS50868"/>
    </source>
</evidence>
<evidence type="ECO:0000256" key="13">
    <source>
        <dbReference type="ARBA" id="ARBA00047583"/>
    </source>
</evidence>
<comment type="catalytic activity">
    <reaction evidence="13">
        <text>N(6)-methyl-L-lysyl(4)-[histone H3] + S-adenosyl-L-methionine = N(6),N(6)-dimethyl-L-lysyl(4)-[histone H3] + S-adenosyl-L-homocysteine + H(+)</text>
        <dbReference type="Rhea" id="RHEA:60268"/>
        <dbReference type="Rhea" id="RHEA-COMP:15540"/>
        <dbReference type="Rhea" id="RHEA-COMP:15543"/>
        <dbReference type="ChEBI" id="CHEBI:15378"/>
        <dbReference type="ChEBI" id="CHEBI:57856"/>
        <dbReference type="ChEBI" id="CHEBI:59789"/>
        <dbReference type="ChEBI" id="CHEBI:61929"/>
        <dbReference type="ChEBI" id="CHEBI:61976"/>
    </reaction>
</comment>
<evidence type="ECO:0000256" key="1">
    <source>
        <dbReference type="ARBA" id="ARBA00004123"/>
    </source>
</evidence>
<feature type="compositionally biased region" description="Basic and acidic residues" evidence="15">
    <location>
        <begin position="765"/>
        <end position="786"/>
    </location>
</feature>
<keyword evidence="10" id="KW-0539">Nucleus</keyword>
<dbReference type="EC" id="2.1.1.354" evidence="3"/>
<dbReference type="GO" id="GO:0048188">
    <property type="term" value="C:Set1C/COMPASS complex"/>
    <property type="evidence" value="ECO:0007669"/>
    <property type="project" value="TreeGrafter"/>
</dbReference>
<keyword evidence="19" id="KW-1185">Reference proteome</keyword>
<evidence type="ECO:0000256" key="3">
    <source>
        <dbReference type="ARBA" id="ARBA00012182"/>
    </source>
</evidence>
<name>A0AA48I7A2_9TREE</name>
<dbReference type="InterPro" id="IPR003616">
    <property type="entry name" value="Post-SET_dom"/>
</dbReference>
<dbReference type="SMART" id="SM01291">
    <property type="entry name" value="N-SET"/>
    <property type="match status" value="1"/>
</dbReference>
<evidence type="ECO:0000313" key="19">
    <source>
        <dbReference type="Proteomes" id="UP001233271"/>
    </source>
</evidence>
<dbReference type="PANTHER" id="PTHR45814:SF2">
    <property type="entry name" value="HISTONE-LYSINE N-METHYLTRANSFERASE SETD1"/>
    <property type="match status" value="1"/>
</dbReference>
<evidence type="ECO:0000256" key="4">
    <source>
        <dbReference type="ARBA" id="ARBA00015839"/>
    </source>
</evidence>
<keyword evidence="6" id="KW-0489">Methyltransferase</keyword>
<comment type="catalytic activity">
    <reaction evidence="14">
        <text>N(6),N(6)-dimethyl-L-lysyl(4)-[histone H3] + S-adenosyl-L-methionine = N(6),N(6),N(6)-trimethyl-L-lysyl(4)-[histone H3] + S-adenosyl-L-homocysteine + H(+)</text>
        <dbReference type="Rhea" id="RHEA:60272"/>
        <dbReference type="Rhea" id="RHEA-COMP:15537"/>
        <dbReference type="Rhea" id="RHEA-COMP:15540"/>
        <dbReference type="ChEBI" id="CHEBI:15378"/>
        <dbReference type="ChEBI" id="CHEBI:57856"/>
        <dbReference type="ChEBI" id="CHEBI:59789"/>
        <dbReference type="ChEBI" id="CHEBI:61961"/>
        <dbReference type="ChEBI" id="CHEBI:61976"/>
    </reaction>
</comment>
<dbReference type="Gene3D" id="2.170.270.10">
    <property type="entry name" value="SET domain"/>
    <property type="match status" value="1"/>
</dbReference>
<reference evidence="18" key="1">
    <citation type="journal article" date="2023" name="BMC Genomics">
        <title>Chromosome-level genome assemblies of Cutaneotrichosporon spp. (Trichosporonales, Basidiomycota) reveal imbalanced evolution between nucleotide sequences and chromosome synteny.</title>
        <authorList>
            <person name="Kobayashi Y."/>
            <person name="Kayamori A."/>
            <person name="Aoki K."/>
            <person name="Shiwa Y."/>
            <person name="Matsutani M."/>
            <person name="Fujita N."/>
            <person name="Sugita T."/>
            <person name="Iwasaki W."/>
            <person name="Tanaka N."/>
            <person name="Takashima M."/>
        </authorList>
    </citation>
    <scope>NUCLEOTIDE SEQUENCE</scope>
    <source>
        <strain evidence="18">HIS019</strain>
    </source>
</reference>
<protein>
    <recommendedName>
        <fullName evidence="4">Histone-lysine N-methyltransferase, H3 lysine-4 specific</fullName>
        <ecNumber evidence="3">2.1.1.354</ecNumber>
    </recommendedName>
    <alternativeName>
        <fullName evidence="11">SET domain-containing protein 1</fullName>
    </alternativeName>
</protein>
<comment type="catalytic activity">
    <reaction evidence="12">
        <text>L-lysyl(4)-[histone H3] + 3 S-adenosyl-L-methionine = N(6),N(6),N(6)-trimethyl-L-lysyl(4)-[histone H3] + 3 S-adenosyl-L-homocysteine + 3 H(+)</text>
        <dbReference type="Rhea" id="RHEA:60260"/>
        <dbReference type="Rhea" id="RHEA-COMP:15537"/>
        <dbReference type="Rhea" id="RHEA-COMP:15547"/>
        <dbReference type="ChEBI" id="CHEBI:15378"/>
        <dbReference type="ChEBI" id="CHEBI:29969"/>
        <dbReference type="ChEBI" id="CHEBI:57856"/>
        <dbReference type="ChEBI" id="CHEBI:59789"/>
        <dbReference type="ChEBI" id="CHEBI:61961"/>
        <dbReference type="EC" id="2.1.1.354"/>
    </reaction>
</comment>
<keyword evidence="5" id="KW-0158">Chromosome</keyword>
<feature type="region of interest" description="Disordered" evidence="15">
    <location>
        <begin position="750"/>
        <end position="838"/>
    </location>
</feature>
<feature type="compositionally biased region" description="Low complexity" evidence="15">
    <location>
        <begin position="372"/>
        <end position="387"/>
    </location>
</feature>
<feature type="domain" description="Post-SET" evidence="17">
    <location>
        <begin position="1337"/>
        <end position="1353"/>
    </location>
</feature>
<feature type="compositionally biased region" description="Pro residues" evidence="15">
    <location>
        <begin position="687"/>
        <end position="696"/>
    </location>
</feature>
<feature type="compositionally biased region" description="Basic and acidic residues" evidence="15">
    <location>
        <begin position="158"/>
        <end position="233"/>
    </location>
</feature>
<feature type="compositionally biased region" description="Basic and acidic residues" evidence="15">
    <location>
        <begin position="811"/>
        <end position="821"/>
    </location>
</feature>